<accession>A0A7R8ZY37</accession>
<dbReference type="Pfam" id="PF02540">
    <property type="entry name" value="NAD_synthase"/>
    <property type="match status" value="1"/>
</dbReference>
<evidence type="ECO:0000256" key="2">
    <source>
        <dbReference type="ARBA" id="ARBA00022598"/>
    </source>
</evidence>
<keyword evidence="5" id="KW-0520">NAD</keyword>
<protein>
    <recommendedName>
        <fullName evidence="6">NAD/GMP synthase domain-containing protein</fullName>
    </recommendedName>
</protein>
<dbReference type="AlphaFoldDB" id="A0A7R8ZY37"/>
<dbReference type="SUPFAM" id="SSF53328">
    <property type="entry name" value="Formyltransferase"/>
    <property type="match status" value="1"/>
</dbReference>
<evidence type="ECO:0000313" key="7">
    <source>
        <dbReference type="EMBL" id="CAD7236228.1"/>
    </source>
</evidence>
<dbReference type="InterPro" id="IPR014729">
    <property type="entry name" value="Rossmann-like_a/b/a_fold"/>
</dbReference>
<dbReference type="GO" id="GO:0009435">
    <property type="term" value="P:NAD+ biosynthetic process"/>
    <property type="evidence" value="ECO:0007669"/>
    <property type="project" value="UniProtKB-UniPathway"/>
</dbReference>
<comment type="pathway">
    <text evidence="1">Cofactor biosynthesis; NAD(+) biosynthesis.</text>
</comment>
<evidence type="ECO:0000256" key="5">
    <source>
        <dbReference type="ARBA" id="ARBA00023027"/>
    </source>
</evidence>
<evidence type="ECO:0000259" key="6">
    <source>
        <dbReference type="Pfam" id="PF02540"/>
    </source>
</evidence>
<keyword evidence="3" id="KW-0547">Nucleotide-binding</keyword>
<dbReference type="GO" id="GO:0005737">
    <property type="term" value="C:cytoplasm"/>
    <property type="evidence" value="ECO:0007669"/>
    <property type="project" value="InterPro"/>
</dbReference>
<organism evidence="7">
    <name type="scientific">Cyprideis torosa</name>
    <dbReference type="NCBI Taxonomy" id="163714"/>
    <lineage>
        <taxon>Eukaryota</taxon>
        <taxon>Metazoa</taxon>
        <taxon>Ecdysozoa</taxon>
        <taxon>Arthropoda</taxon>
        <taxon>Crustacea</taxon>
        <taxon>Oligostraca</taxon>
        <taxon>Ostracoda</taxon>
        <taxon>Podocopa</taxon>
        <taxon>Podocopida</taxon>
        <taxon>Cytherocopina</taxon>
        <taxon>Cytheroidea</taxon>
        <taxon>Cytherideidae</taxon>
        <taxon>Cyprideis</taxon>
    </lineage>
</organism>
<evidence type="ECO:0000256" key="3">
    <source>
        <dbReference type="ARBA" id="ARBA00022741"/>
    </source>
</evidence>
<evidence type="ECO:0000256" key="1">
    <source>
        <dbReference type="ARBA" id="ARBA00004790"/>
    </source>
</evidence>
<dbReference type="EMBL" id="OB677387">
    <property type="protein sequence ID" value="CAD7236228.1"/>
    <property type="molecule type" value="Genomic_DNA"/>
</dbReference>
<evidence type="ECO:0000256" key="4">
    <source>
        <dbReference type="ARBA" id="ARBA00022840"/>
    </source>
</evidence>
<dbReference type="NCBIfam" id="TIGR00552">
    <property type="entry name" value="nadE"/>
    <property type="match status" value="1"/>
</dbReference>
<dbReference type="PANTHER" id="PTHR23090:SF9">
    <property type="entry name" value="GLUTAMINE-DEPENDENT NAD(+) SYNTHETASE"/>
    <property type="match status" value="1"/>
</dbReference>
<feature type="domain" description="NAD/GMP synthase" evidence="6">
    <location>
        <begin position="2"/>
        <end position="196"/>
    </location>
</feature>
<reference evidence="7" key="1">
    <citation type="submission" date="2020-11" db="EMBL/GenBank/DDBJ databases">
        <authorList>
            <person name="Tran Van P."/>
        </authorList>
    </citation>
    <scope>NUCLEOTIDE SEQUENCE</scope>
</reference>
<keyword evidence="4" id="KW-0067">ATP-binding</keyword>
<name>A0A7R8ZY37_9CRUS</name>
<dbReference type="OrthoDB" id="2020662at2759"/>
<gene>
    <name evidence="7" type="ORF">CTOB1V02_LOCUS14043</name>
</gene>
<dbReference type="PANTHER" id="PTHR23090">
    <property type="entry name" value="NH 3 /GLUTAMINE-DEPENDENT NAD + SYNTHETASE"/>
    <property type="match status" value="1"/>
</dbReference>
<sequence length="293" mass="32417">MKGFVVGVSGGIDSAVVSTLAAKTGMKTIILEMPIRQKQDQVNRAQEHINYLTSNFSNVEGLRVDLTPTFDVFQQTVDVDESKFTAENLALANSRARLRMLTLYYYGQINGLLVTGTGNKVEDFGVGFFTKYGDGGVDISPIADLLKSEVYQVAKELQIAESIQKAMPTDGLWDVDRTDEDQMGASYPELDGTNLQTIIDAINNNELPDVTIAEVIADRDCYGLVRALDNDINSYLLGKNEDFTIQLNEFISNDVDVIILAGFLSILPKEFCEKWDKKIINIHPSLLPKYGGK</sequence>
<dbReference type="UniPathway" id="UPA00253"/>
<dbReference type="GO" id="GO:0004359">
    <property type="term" value="F:glutaminase activity"/>
    <property type="evidence" value="ECO:0007669"/>
    <property type="project" value="InterPro"/>
</dbReference>
<dbReference type="SUPFAM" id="SSF52402">
    <property type="entry name" value="Adenine nucleotide alpha hydrolases-like"/>
    <property type="match status" value="1"/>
</dbReference>
<dbReference type="InterPro" id="IPR022310">
    <property type="entry name" value="NAD/GMP_synthase"/>
</dbReference>
<dbReference type="InterPro" id="IPR036477">
    <property type="entry name" value="Formyl_transf_N_sf"/>
</dbReference>
<dbReference type="GO" id="GO:0005524">
    <property type="term" value="F:ATP binding"/>
    <property type="evidence" value="ECO:0007669"/>
    <property type="project" value="UniProtKB-KW"/>
</dbReference>
<dbReference type="Gene3D" id="3.40.50.170">
    <property type="entry name" value="Formyl transferase, N-terminal domain"/>
    <property type="match status" value="1"/>
</dbReference>
<keyword evidence="2" id="KW-0436">Ligase</keyword>
<feature type="non-terminal residue" evidence="7">
    <location>
        <position position="293"/>
    </location>
</feature>
<dbReference type="CDD" id="cd00553">
    <property type="entry name" value="NAD_synthase"/>
    <property type="match status" value="1"/>
</dbReference>
<dbReference type="GO" id="GO:0003952">
    <property type="term" value="F:NAD+ synthase (glutamine-hydrolyzing) activity"/>
    <property type="evidence" value="ECO:0007669"/>
    <property type="project" value="InterPro"/>
</dbReference>
<dbReference type="Gene3D" id="3.40.50.620">
    <property type="entry name" value="HUPs"/>
    <property type="match status" value="1"/>
</dbReference>
<dbReference type="InterPro" id="IPR003694">
    <property type="entry name" value="NAD_synthase"/>
</dbReference>
<proteinExistence type="predicted"/>